<feature type="domain" description="Jacalin-type lectin" evidence="2">
    <location>
        <begin position="123"/>
        <end position="225"/>
    </location>
</feature>
<dbReference type="Pfam" id="PF01419">
    <property type="entry name" value="Jacalin"/>
    <property type="match status" value="1"/>
</dbReference>
<dbReference type="Gramene" id="EFJ28042">
    <property type="protein sequence ID" value="EFJ28042"/>
    <property type="gene ID" value="SELMODRAFT_411518"/>
</dbReference>
<dbReference type="Proteomes" id="UP000001514">
    <property type="component" value="Unassembled WGS sequence"/>
</dbReference>
<evidence type="ECO:0000256" key="1">
    <source>
        <dbReference type="SAM" id="SignalP"/>
    </source>
</evidence>
<evidence type="ECO:0000313" key="4">
    <source>
        <dbReference type="EMBL" id="EFJ28044.1"/>
    </source>
</evidence>
<dbReference type="InterPro" id="IPR036404">
    <property type="entry name" value="Jacalin-like_lectin_dom_sf"/>
</dbReference>
<gene>
    <name evidence="3" type="ORF">SELMODRAFT_411518</name>
    <name evidence="4" type="ORF">SELMODRAFT_441276</name>
</gene>
<keyword evidence="1" id="KW-0732">Signal</keyword>
<dbReference type="Gene3D" id="2.100.10.30">
    <property type="entry name" value="Jacalin-like lectin domain"/>
    <property type="match status" value="1"/>
</dbReference>
<protein>
    <recommendedName>
        <fullName evidence="2">Jacalin-type lectin domain-containing protein</fullName>
    </recommendedName>
</protein>
<name>D8RI71_SELML</name>
<feature type="signal peptide" evidence="1">
    <location>
        <begin position="1"/>
        <end position="17"/>
    </location>
</feature>
<proteinExistence type="predicted"/>
<dbReference type="KEGG" id="smo:SELMODRAFT_411518"/>
<feature type="chain" id="PRO_5010829960" description="Jacalin-type lectin domain-containing protein" evidence="1">
    <location>
        <begin position="18"/>
        <end position="245"/>
    </location>
</feature>
<dbReference type="PANTHER" id="PTHR46506">
    <property type="entry name" value="OS05G0143600 PROTEIN"/>
    <property type="match status" value="1"/>
</dbReference>
<evidence type="ECO:0000313" key="3">
    <source>
        <dbReference type="EMBL" id="EFJ28042.1"/>
    </source>
</evidence>
<dbReference type="HOGENOM" id="CLU_099242_0_0_1"/>
<dbReference type="EMBL" id="GL377580">
    <property type="protein sequence ID" value="EFJ28042.1"/>
    <property type="molecule type" value="Genomic_DNA"/>
</dbReference>
<dbReference type="EMBL" id="GL377580">
    <property type="protein sequence ID" value="EFJ28044.1"/>
    <property type="molecule type" value="Genomic_DNA"/>
</dbReference>
<dbReference type="InterPro" id="IPR001229">
    <property type="entry name" value="Jacalin-like_lectin_dom"/>
</dbReference>
<keyword evidence="5" id="KW-1185">Reference proteome</keyword>
<dbReference type="GO" id="GO:0008061">
    <property type="term" value="F:chitin binding"/>
    <property type="evidence" value="ECO:0007669"/>
    <property type="project" value="InterPro"/>
</dbReference>
<evidence type="ECO:0000313" key="5">
    <source>
        <dbReference type="Proteomes" id="UP000001514"/>
    </source>
</evidence>
<dbReference type="SUPFAM" id="SSF51101">
    <property type="entry name" value="Mannose-binding lectins"/>
    <property type="match status" value="1"/>
</dbReference>
<dbReference type="PROSITE" id="PS00026">
    <property type="entry name" value="CHIT_BIND_I_1"/>
    <property type="match status" value="1"/>
</dbReference>
<dbReference type="AlphaFoldDB" id="D8RI71"/>
<dbReference type="InParanoid" id="D8RI71"/>
<reference evidence="3 5" key="1">
    <citation type="journal article" date="2011" name="Science">
        <title>The Selaginella genome identifies genetic changes associated with the evolution of vascular plants.</title>
        <authorList>
            <person name="Banks J.A."/>
            <person name="Nishiyama T."/>
            <person name="Hasebe M."/>
            <person name="Bowman J.L."/>
            <person name="Gribskov M."/>
            <person name="dePamphilis C."/>
            <person name="Albert V.A."/>
            <person name="Aono N."/>
            <person name="Aoyama T."/>
            <person name="Ambrose B.A."/>
            <person name="Ashton N.W."/>
            <person name="Axtell M.J."/>
            <person name="Barker E."/>
            <person name="Barker M.S."/>
            <person name="Bennetzen J.L."/>
            <person name="Bonawitz N.D."/>
            <person name="Chapple C."/>
            <person name="Cheng C."/>
            <person name="Correa L.G."/>
            <person name="Dacre M."/>
            <person name="DeBarry J."/>
            <person name="Dreyer I."/>
            <person name="Elias M."/>
            <person name="Engstrom E.M."/>
            <person name="Estelle M."/>
            <person name="Feng L."/>
            <person name="Finet C."/>
            <person name="Floyd S.K."/>
            <person name="Frommer W.B."/>
            <person name="Fujita T."/>
            <person name="Gramzow L."/>
            <person name="Gutensohn M."/>
            <person name="Harholt J."/>
            <person name="Hattori M."/>
            <person name="Heyl A."/>
            <person name="Hirai T."/>
            <person name="Hiwatashi Y."/>
            <person name="Ishikawa M."/>
            <person name="Iwata M."/>
            <person name="Karol K.G."/>
            <person name="Koehler B."/>
            <person name="Kolukisaoglu U."/>
            <person name="Kubo M."/>
            <person name="Kurata T."/>
            <person name="Lalonde S."/>
            <person name="Li K."/>
            <person name="Li Y."/>
            <person name="Litt A."/>
            <person name="Lyons E."/>
            <person name="Manning G."/>
            <person name="Maruyama T."/>
            <person name="Michael T.P."/>
            <person name="Mikami K."/>
            <person name="Miyazaki S."/>
            <person name="Morinaga S."/>
            <person name="Murata T."/>
            <person name="Mueller-Roeber B."/>
            <person name="Nelson D.R."/>
            <person name="Obara M."/>
            <person name="Oguri Y."/>
            <person name="Olmstead R.G."/>
            <person name="Onodera N."/>
            <person name="Petersen B.L."/>
            <person name="Pils B."/>
            <person name="Prigge M."/>
            <person name="Rensing S.A."/>
            <person name="Riano-Pachon D.M."/>
            <person name="Roberts A.W."/>
            <person name="Sato Y."/>
            <person name="Scheller H.V."/>
            <person name="Schulz B."/>
            <person name="Schulz C."/>
            <person name="Shakirov E.V."/>
            <person name="Shibagaki N."/>
            <person name="Shinohara N."/>
            <person name="Shippen D.E."/>
            <person name="Soerensen I."/>
            <person name="Sotooka R."/>
            <person name="Sugimoto N."/>
            <person name="Sugita M."/>
            <person name="Sumikawa N."/>
            <person name="Tanurdzic M."/>
            <person name="Theissen G."/>
            <person name="Ulvskov P."/>
            <person name="Wakazuki S."/>
            <person name="Weng J.K."/>
            <person name="Willats W.W."/>
            <person name="Wipf D."/>
            <person name="Wolf P.G."/>
            <person name="Yang L."/>
            <person name="Zimmer A.D."/>
            <person name="Zhu Q."/>
            <person name="Mitros T."/>
            <person name="Hellsten U."/>
            <person name="Loque D."/>
            <person name="Otillar R."/>
            <person name="Salamov A."/>
            <person name="Schmutz J."/>
            <person name="Shapiro H."/>
            <person name="Lindquist E."/>
            <person name="Lucas S."/>
            <person name="Rokhsar D."/>
            <person name="Grigoriev I.V."/>
        </authorList>
    </citation>
    <scope>NUCLEOTIDE SEQUENCE [LARGE SCALE GENOMIC DNA]</scope>
</reference>
<accession>D8RI71</accession>
<dbReference type="InterPro" id="IPR018371">
    <property type="entry name" value="Chitin-binding_1_CS"/>
</dbReference>
<evidence type="ECO:0000259" key="2">
    <source>
        <dbReference type="Pfam" id="PF01419"/>
    </source>
</evidence>
<sequence>MLLRALSLFALCLLVSAAPASPPPPGSCSSDADCPEAYPCCSSWGDCGNKAPWCSSPPPPPPPCKSPLYGTSADGTAFSGSLTSTPLEGLRIISGCVVDAIQWKSSGSSWTQMYGTNSCSGCLPQPPPQAGLRSTSYEISLGSDEYIYKVSGTTGTDKTCGAGWAGEGVVSLTVHVKNMKTGKTKPYGPFGTSTSGTSFETAPGNIVSFFGYASPKSYMKGIGVIYSTCPSSSVQTTPMGAFSII</sequence>
<dbReference type="KEGG" id="smo:SELMODRAFT_441276"/>
<dbReference type="Gramene" id="EFJ28044">
    <property type="protein sequence ID" value="EFJ28044"/>
    <property type="gene ID" value="SELMODRAFT_441276"/>
</dbReference>
<organism evidence="5">
    <name type="scientific">Selaginella moellendorffii</name>
    <name type="common">Spikemoss</name>
    <dbReference type="NCBI Taxonomy" id="88036"/>
    <lineage>
        <taxon>Eukaryota</taxon>
        <taxon>Viridiplantae</taxon>
        <taxon>Streptophyta</taxon>
        <taxon>Embryophyta</taxon>
        <taxon>Tracheophyta</taxon>
        <taxon>Lycopodiopsida</taxon>
        <taxon>Selaginellales</taxon>
        <taxon>Selaginellaceae</taxon>
        <taxon>Selaginella</taxon>
    </lineage>
</organism>